<evidence type="ECO:0000256" key="1">
    <source>
        <dbReference type="SAM" id="MobiDB-lite"/>
    </source>
</evidence>
<dbReference type="EMBL" id="JAWZYT010004351">
    <property type="protein sequence ID" value="KAK4294158.1"/>
    <property type="molecule type" value="Genomic_DNA"/>
</dbReference>
<reference evidence="2" key="1">
    <citation type="submission" date="2023-11" db="EMBL/GenBank/DDBJ databases">
        <title>Genome assemblies of two species of porcelain crab, Petrolisthes cinctipes and Petrolisthes manimaculis (Anomura: Porcellanidae).</title>
        <authorList>
            <person name="Angst P."/>
        </authorList>
    </citation>
    <scope>NUCLEOTIDE SEQUENCE</scope>
    <source>
        <strain evidence="2">PB745_02</strain>
        <tissue evidence="2">Gill</tissue>
    </source>
</reference>
<gene>
    <name evidence="2" type="ORF">Pmani_033197</name>
</gene>
<sequence length="134" mass="14625">MTVFPARATTQPTNHRSQCGGGSGGSGGGTEAPHRRMYRKSIDMSRGNVGETNNNTNNNMFGVSPDQLRSLMEARGSEGVQTLREQFGTVEDLCQRLHSHPTEERTRKLAPKEVAVEIGAKKEVAGDTTFKLHQ</sequence>
<evidence type="ECO:0000313" key="2">
    <source>
        <dbReference type="EMBL" id="KAK4294158.1"/>
    </source>
</evidence>
<dbReference type="Proteomes" id="UP001292094">
    <property type="component" value="Unassembled WGS sequence"/>
</dbReference>
<accession>A0AAE1NQY9</accession>
<feature type="region of interest" description="Disordered" evidence="1">
    <location>
        <begin position="1"/>
        <end position="38"/>
    </location>
</feature>
<feature type="compositionally biased region" description="Polar residues" evidence="1">
    <location>
        <begin position="8"/>
        <end position="17"/>
    </location>
</feature>
<dbReference type="AlphaFoldDB" id="A0AAE1NQY9"/>
<proteinExistence type="predicted"/>
<comment type="caution">
    <text evidence="2">The sequence shown here is derived from an EMBL/GenBank/DDBJ whole genome shotgun (WGS) entry which is preliminary data.</text>
</comment>
<name>A0AAE1NQY9_9EUCA</name>
<keyword evidence="3" id="KW-1185">Reference proteome</keyword>
<organism evidence="2 3">
    <name type="scientific">Petrolisthes manimaculis</name>
    <dbReference type="NCBI Taxonomy" id="1843537"/>
    <lineage>
        <taxon>Eukaryota</taxon>
        <taxon>Metazoa</taxon>
        <taxon>Ecdysozoa</taxon>
        <taxon>Arthropoda</taxon>
        <taxon>Crustacea</taxon>
        <taxon>Multicrustacea</taxon>
        <taxon>Malacostraca</taxon>
        <taxon>Eumalacostraca</taxon>
        <taxon>Eucarida</taxon>
        <taxon>Decapoda</taxon>
        <taxon>Pleocyemata</taxon>
        <taxon>Anomura</taxon>
        <taxon>Galatheoidea</taxon>
        <taxon>Porcellanidae</taxon>
        <taxon>Petrolisthes</taxon>
    </lineage>
</organism>
<feature type="compositionally biased region" description="Gly residues" evidence="1">
    <location>
        <begin position="19"/>
        <end position="30"/>
    </location>
</feature>
<protein>
    <submittedName>
        <fullName evidence="2">Uncharacterized protein</fullName>
    </submittedName>
</protein>
<evidence type="ECO:0000313" key="3">
    <source>
        <dbReference type="Proteomes" id="UP001292094"/>
    </source>
</evidence>